<name>A0A3M7SDX7_BRAPC</name>
<dbReference type="EMBL" id="REGN01001552">
    <property type="protein sequence ID" value="RNA33929.1"/>
    <property type="molecule type" value="Genomic_DNA"/>
</dbReference>
<dbReference type="Proteomes" id="UP000276133">
    <property type="component" value="Unassembled WGS sequence"/>
</dbReference>
<sequence>MLQDFIKKLISNCYNGTKSELSINGLYEQKIQKNHNKNFLIRMNVKTFIEYHGFMPFESTRFYFYGENSVFDEVFERDKTWKQKKLNNWQF</sequence>
<dbReference type="AlphaFoldDB" id="A0A3M7SDX7"/>
<gene>
    <name evidence="1" type="ORF">BpHYR1_004335</name>
</gene>
<organism evidence="1 2">
    <name type="scientific">Brachionus plicatilis</name>
    <name type="common">Marine rotifer</name>
    <name type="synonym">Brachionus muelleri</name>
    <dbReference type="NCBI Taxonomy" id="10195"/>
    <lineage>
        <taxon>Eukaryota</taxon>
        <taxon>Metazoa</taxon>
        <taxon>Spiralia</taxon>
        <taxon>Gnathifera</taxon>
        <taxon>Rotifera</taxon>
        <taxon>Eurotatoria</taxon>
        <taxon>Monogononta</taxon>
        <taxon>Pseudotrocha</taxon>
        <taxon>Ploima</taxon>
        <taxon>Brachionidae</taxon>
        <taxon>Brachionus</taxon>
    </lineage>
</organism>
<proteinExistence type="predicted"/>
<keyword evidence="2" id="KW-1185">Reference proteome</keyword>
<comment type="caution">
    <text evidence="1">The sequence shown here is derived from an EMBL/GenBank/DDBJ whole genome shotgun (WGS) entry which is preliminary data.</text>
</comment>
<evidence type="ECO:0000313" key="2">
    <source>
        <dbReference type="Proteomes" id="UP000276133"/>
    </source>
</evidence>
<reference evidence="1 2" key="1">
    <citation type="journal article" date="2018" name="Sci. Rep.">
        <title>Genomic signatures of local adaptation to the degree of environmental predictability in rotifers.</title>
        <authorList>
            <person name="Franch-Gras L."/>
            <person name="Hahn C."/>
            <person name="Garcia-Roger E.M."/>
            <person name="Carmona M.J."/>
            <person name="Serra M."/>
            <person name="Gomez A."/>
        </authorList>
    </citation>
    <scope>NUCLEOTIDE SEQUENCE [LARGE SCALE GENOMIC DNA]</scope>
    <source>
        <strain evidence="1">HYR1</strain>
    </source>
</reference>
<evidence type="ECO:0000313" key="1">
    <source>
        <dbReference type="EMBL" id="RNA33929.1"/>
    </source>
</evidence>
<protein>
    <submittedName>
        <fullName evidence="1">Uncharacterized protein</fullName>
    </submittedName>
</protein>
<accession>A0A3M7SDX7</accession>